<feature type="domain" description="Ricin B lectin" evidence="1">
    <location>
        <begin position="332"/>
        <end position="469"/>
    </location>
</feature>
<dbReference type="InterPro" id="IPR029010">
    <property type="entry name" value="ThuA-like"/>
</dbReference>
<evidence type="ECO:0000259" key="1">
    <source>
        <dbReference type="SMART" id="SM00458"/>
    </source>
</evidence>
<evidence type="ECO:0000313" key="2">
    <source>
        <dbReference type="EMBL" id="GII35416.1"/>
    </source>
</evidence>
<gene>
    <name evidence="2" type="ORF">Pph01_04190</name>
</gene>
<dbReference type="SUPFAM" id="SSF50370">
    <property type="entry name" value="Ricin B-like lectins"/>
    <property type="match status" value="1"/>
</dbReference>
<dbReference type="PANTHER" id="PTHR40469:SF2">
    <property type="entry name" value="GALACTOSE-BINDING DOMAIN-LIKE SUPERFAMILY PROTEIN"/>
    <property type="match status" value="1"/>
</dbReference>
<dbReference type="Proteomes" id="UP000622547">
    <property type="component" value="Unassembled WGS sequence"/>
</dbReference>
<dbReference type="CDD" id="cd00161">
    <property type="entry name" value="beta-trefoil_Ricin-like"/>
    <property type="match status" value="1"/>
</dbReference>
<dbReference type="InterPro" id="IPR000772">
    <property type="entry name" value="Ricin_B_lectin"/>
</dbReference>
<protein>
    <recommendedName>
        <fullName evidence="1">Ricin B lectin domain-containing protein</fullName>
    </recommendedName>
</protein>
<dbReference type="Pfam" id="PF00652">
    <property type="entry name" value="Ricin_B_lectin"/>
    <property type="match status" value="1"/>
</dbReference>
<name>A0A8J3U0Y7_9ACTN</name>
<reference evidence="2 3" key="1">
    <citation type="submission" date="2021-01" db="EMBL/GenBank/DDBJ databases">
        <title>Whole genome shotgun sequence of Planotetraspora phitsanulokensis NBRC 104273.</title>
        <authorList>
            <person name="Komaki H."/>
            <person name="Tamura T."/>
        </authorList>
    </citation>
    <scope>NUCLEOTIDE SEQUENCE [LARGE SCALE GENOMIC DNA]</scope>
    <source>
        <strain evidence="2 3">NBRC 104273</strain>
    </source>
</reference>
<dbReference type="AlphaFoldDB" id="A0A8J3U0Y7"/>
<organism evidence="2 3">
    <name type="scientific">Planotetraspora phitsanulokensis</name>
    <dbReference type="NCBI Taxonomy" id="575192"/>
    <lineage>
        <taxon>Bacteria</taxon>
        <taxon>Bacillati</taxon>
        <taxon>Actinomycetota</taxon>
        <taxon>Actinomycetes</taxon>
        <taxon>Streptosporangiales</taxon>
        <taxon>Streptosporangiaceae</taxon>
        <taxon>Planotetraspora</taxon>
    </lineage>
</organism>
<dbReference type="SMART" id="SM00458">
    <property type="entry name" value="RICIN"/>
    <property type="match status" value="1"/>
</dbReference>
<evidence type="ECO:0000313" key="3">
    <source>
        <dbReference type="Proteomes" id="UP000622547"/>
    </source>
</evidence>
<dbReference type="PANTHER" id="PTHR40469">
    <property type="entry name" value="SECRETED GLYCOSYL HYDROLASE"/>
    <property type="match status" value="1"/>
</dbReference>
<dbReference type="EMBL" id="BOOP01000001">
    <property type="protein sequence ID" value="GII35416.1"/>
    <property type="molecule type" value="Genomic_DNA"/>
</dbReference>
<sequence length="472" mass="51287">MTQVGREQIIILDPVIAVPVGGRAPFLPDAVIERRTMHMTRHDMGVTRTWTRLLAVFAVALGLAAVPAHDPARAAAAPQFKVLAFYSGTWDAAHIDFTKEANQWFPQAAAQNDFSYTATTDWSRLNAATLAQYQVVMFLDDLPQTAAQRSAFEQYMRGGGAWMGFHVSAFNTNPQSWSWYHNEFLGTGAFRSNTWGPTAVTVRNEGGAGHPTTARLPGTFTSSVSEWYSWNNDLRNNPNIKILGSIDQSSFPVGTDPNQTWYSGYYPIMWTNKNYKMVYANFGHNAMNYSTNTRLSSTFASDTQNRFVVDSLLWLGGGSTPPPPSDTISPTAWYGLVGRASGKCVDARAAATANGTAVQQYTCNGTLAQQFQVQPTSGGFARLNNRNNPAQVIDVTGVSTADGAPLQLWAYGGGGNQQWQAVSEGGGYYHFVNRLSGKCLDVPGASASDSVQLQQYTCNGTAAQSFQLSQKG</sequence>
<dbReference type="InterPro" id="IPR029062">
    <property type="entry name" value="Class_I_gatase-like"/>
</dbReference>
<dbReference type="Pfam" id="PF06283">
    <property type="entry name" value="ThuA"/>
    <property type="match status" value="1"/>
</dbReference>
<accession>A0A8J3U0Y7</accession>
<dbReference type="Gene3D" id="2.80.10.50">
    <property type="match status" value="1"/>
</dbReference>
<comment type="caution">
    <text evidence="2">The sequence shown here is derived from an EMBL/GenBank/DDBJ whole genome shotgun (WGS) entry which is preliminary data.</text>
</comment>
<dbReference type="Gene3D" id="3.40.50.880">
    <property type="match status" value="1"/>
</dbReference>
<dbReference type="SUPFAM" id="SSF52317">
    <property type="entry name" value="Class I glutamine amidotransferase-like"/>
    <property type="match status" value="1"/>
</dbReference>
<proteinExistence type="predicted"/>
<dbReference type="InterPro" id="IPR035992">
    <property type="entry name" value="Ricin_B-like_lectins"/>
</dbReference>
<dbReference type="PROSITE" id="PS50231">
    <property type="entry name" value="RICIN_B_LECTIN"/>
    <property type="match status" value="1"/>
</dbReference>
<keyword evidence="3" id="KW-1185">Reference proteome</keyword>